<organism evidence="5 6">
    <name type="scientific">Vanrija pseudolonga</name>
    <dbReference type="NCBI Taxonomy" id="143232"/>
    <lineage>
        <taxon>Eukaryota</taxon>
        <taxon>Fungi</taxon>
        <taxon>Dikarya</taxon>
        <taxon>Basidiomycota</taxon>
        <taxon>Agaricomycotina</taxon>
        <taxon>Tremellomycetes</taxon>
        <taxon>Trichosporonales</taxon>
        <taxon>Trichosporonaceae</taxon>
        <taxon>Vanrija</taxon>
    </lineage>
</organism>
<keyword evidence="6" id="KW-1185">Reference proteome</keyword>
<dbReference type="Proteomes" id="UP000827549">
    <property type="component" value="Chromosome 5"/>
</dbReference>
<dbReference type="AlphaFoldDB" id="A0AAF0YFK9"/>
<dbReference type="PANTHER" id="PTHR10412:SF11">
    <property type="entry name" value="MANNOSYL-OLIGOSACCHARIDE GLUCOSIDASE"/>
    <property type="match status" value="1"/>
</dbReference>
<feature type="domain" description="Mannosylglycerate hydrolase MGH1-like glycoside hydrolase" evidence="4">
    <location>
        <begin position="250"/>
        <end position="552"/>
    </location>
</feature>
<evidence type="ECO:0000256" key="1">
    <source>
        <dbReference type="ARBA" id="ARBA00010833"/>
    </source>
</evidence>
<dbReference type="SUPFAM" id="SSF48208">
    <property type="entry name" value="Six-hairpin glycosidases"/>
    <property type="match status" value="1"/>
</dbReference>
<dbReference type="PANTHER" id="PTHR10412">
    <property type="entry name" value="MANNOSYL-OLIGOSACCHARIDE GLUCOSIDASE"/>
    <property type="match status" value="1"/>
</dbReference>
<evidence type="ECO:0000313" key="5">
    <source>
        <dbReference type="EMBL" id="WOO84079.1"/>
    </source>
</evidence>
<dbReference type="GO" id="GO:0006487">
    <property type="term" value="P:protein N-linked glycosylation"/>
    <property type="evidence" value="ECO:0007669"/>
    <property type="project" value="TreeGrafter"/>
</dbReference>
<dbReference type="GO" id="GO:0009311">
    <property type="term" value="P:oligosaccharide metabolic process"/>
    <property type="evidence" value="ECO:0007669"/>
    <property type="project" value="InterPro"/>
</dbReference>
<evidence type="ECO:0000259" key="4">
    <source>
        <dbReference type="Pfam" id="PF22422"/>
    </source>
</evidence>
<protein>
    <recommendedName>
        <fullName evidence="4">Mannosylglycerate hydrolase MGH1-like glycoside hydrolase domain-containing protein</fullName>
    </recommendedName>
</protein>
<comment type="similarity">
    <text evidence="1">Belongs to the glycosyl hydrolase 63 family.</text>
</comment>
<evidence type="ECO:0000256" key="3">
    <source>
        <dbReference type="ARBA" id="ARBA00023295"/>
    </source>
</evidence>
<evidence type="ECO:0000313" key="6">
    <source>
        <dbReference type="Proteomes" id="UP000827549"/>
    </source>
</evidence>
<dbReference type="Gene3D" id="1.50.10.10">
    <property type="match status" value="1"/>
</dbReference>
<proteinExistence type="inferred from homology"/>
<dbReference type="EMBL" id="CP086718">
    <property type="protein sequence ID" value="WOO84079.1"/>
    <property type="molecule type" value="Genomic_DNA"/>
</dbReference>
<dbReference type="InterPro" id="IPR004888">
    <property type="entry name" value="Glycoside_hydrolase_63"/>
</dbReference>
<dbReference type="GO" id="GO:0004573">
    <property type="term" value="F:Glc3Man9GlcNAc2 oligosaccharide glucosidase activity"/>
    <property type="evidence" value="ECO:0007669"/>
    <property type="project" value="InterPro"/>
</dbReference>
<dbReference type="RefSeq" id="XP_062630105.1">
    <property type="nucleotide sequence ID" value="XM_062774121.1"/>
</dbReference>
<keyword evidence="2" id="KW-0378">Hydrolase</keyword>
<dbReference type="InterPro" id="IPR008928">
    <property type="entry name" value="6-hairpin_glycosidase_sf"/>
</dbReference>
<gene>
    <name evidence="5" type="ORF">LOC62_05G007602</name>
</gene>
<dbReference type="Pfam" id="PF22422">
    <property type="entry name" value="MGH1-like_GH"/>
    <property type="match status" value="1"/>
</dbReference>
<dbReference type="GO" id="GO:0005789">
    <property type="term" value="C:endoplasmic reticulum membrane"/>
    <property type="evidence" value="ECO:0007669"/>
    <property type="project" value="TreeGrafter"/>
</dbReference>
<dbReference type="InterPro" id="IPR054491">
    <property type="entry name" value="MGH1-like_GH"/>
</dbReference>
<dbReference type="GeneID" id="87810774"/>
<keyword evidence="3" id="KW-0326">Glycosidase</keyword>
<dbReference type="InterPro" id="IPR012341">
    <property type="entry name" value="6hp_glycosidase-like_sf"/>
</dbReference>
<sequence>MWTRGAESAQMSPPTFPLDGQPFSAAGSYLTFNYLSNVRDRSSTVGLRSVHGGIPTPAIFDLVPSAPSSKAFDANFEPDGALSIPTATAGDPAQAAFDSPTVVRITAPRSSGLALAAANLRLFDTLTPLGPAKWQFIKRSSDIILGVEVVSGSVEVETKWHGEMSDPVVFHLAPGTVVTITERVDDAVAAANTTQLPTYAEWLANAPPAPAEYAYARALAAYVTWHTLVAPSGQFSRPAMYMSKNWMASVWSWDHCFNAMALASYPALCWAQIATMFEHQSARGNLPDSLNDREITYAFMKPPVHGWTIDKMHAAGVLGDAEVEAALGKLDKWTDFWLSERVGAGRSLPAYYHGNDSGWDNSTVFDLGVPVESPDLASHLVLQLDSLARAATRLGLYDRAAGYTVRADALFAKLVETLWAGDRFTARHVPSDSVIDGGSLLLLQPLMLGARLPAHILTALVKRLETSGFITPFGLATESTNSDKYTSDGYWRGPVWAPSTLLIVDGLKRAGQTELAGRIARAFCNAFKIGGSAENFNALTGEANRDTAYSWTASVFLVLASEYL</sequence>
<accession>A0AAF0YFK9</accession>
<evidence type="ECO:0000256" key="2">
    <source>
        <dbReference type="ARBA" id="ARBA00022801"/>
    </source>
</evidence>
<name>A0AAF0YFK9_9TREE</name>
<reference evidence="5" key="1">
    <citation type="submission" date="2023-10" db="EMBL/GenBank/DDBJ databases">
        <authorList>
            <person name="Noh H."/>
        </authorList>
    </citation>
    <scope>NUCLEOTIDE SEQUENCE</scope>
    <source>
        <strain evidence="5">DUCC4014</strain>
    </source>
</reference>